<feature type="compositionally biased region" description="Low complexity" evidence="4">
    <location>
        <begin position="252"/>
        <end position="261"/>
    </location>
</feature>
<evidence type="ECO:0000313" key="6">
    <source>
        <dbReference type="EMBL" id="KAJ1184860.1"/>
    </source>
</evidence>
<accession>A0AAV7U8P5</accession>
<keyword evidence="7" id="KW-1185">Reference proteome</keyword>
<gene>
    <name evidence="6" type="ORF">NDU88_001657</name>
</gene>
<dbReference type="PANTHER" id="PTHR12306">
    <property type="entry name" value="CELL DEATH ACTIVATOR CIDE"/>
    <property type="match status" value="1"/>
</dbReference>
<dbReference type="Pfam" id="PF02017">
    <property type="entry name" value="CIDE-N"/>
    <property type="match status" value="1"/>
</dbReference>
<dbReference type="Gene3D" id="4.10.60.10">
    <property type="entry name" value="Zinc finger, CCHC-type"/>
    <property type="match status" value="1"/>
</dbReference>
<dbReference type="EMBL" id="JANPWB010000005">
    <property type="protein sequence ID" value="KAJ1184860.1"/>
    <property type="molecule type" value="Genomic_DNA"/>
</dbReference>
<sequence>MLGGGRGRERRLGHSGEEINKEGDVYLTFRLLIITQGNYGDEERDPVAKSIQRGPQAESWTQWIKCFEKHLEAIDGTKYDPARKQAMMYNCLGVEGRRLFDHIAPVEKEEEEDQEWDVFTEAKARMKNYFDTTMSVIMGRYNFYYRYQAPGESIESYVTTLRMLATTCSFRDMEEMISDQVVMRTTCIKAQEKLLCHRNPSLEKVVSTIKSMERSAKGIKLLRKPDNHSADVNLIRKKSESSTSQVRKSNKKSSSNSSSNKMTCYRCGSSTHLASIRGCPAIGKTCKGCGKVGHFLKVCKSSHVKKVFKVEEYKTDEDSDDNEMMENLVLLVAIISKEDLHNQPKCNIHVNGESVEMLVDTGSRITILSKNTYETLGCKAPLQVSKVIPGAYGGHKIKLEGVFNADLKFKDKSTSSKVFVVDYNVNILVEAAFESQNVSKERLGFEVAVREERARLQRKALLTPARDLVLFSLVKAASFVDMEYLKTKEYLSPAALIRSVSSVSSELTKRVWAPSSPPQRPFRVCTHNRSTKKGVTAGTLRELIAKAMDALLLSGVVALVLDEDGTLVDSEDFFEMVDDNTTFMVLEKGQKWTAVKNGALSYSLNKEKARNSKDIARITFDIYKLNPRDLFGSLNIKATFYGLYSMSCDFRCLGPKKVLREILRVITSVMQGAGHVLLSASGYLRRLIEGPEHWQPTRITEYED</sequence>
<evidence type="ECO:0000259" key="5">
    <source>
        <dbReference type="PROSITE" id="PS51135"/>
    </source>
</evidence>
<dbReference type="InterPro" id="IPR001878">
    <property type="entry name" value="Znf_CCHC"/>
</dbReference>
<evidence type="ECO:0000256" key="3">
    <source>
        <dbReference type="PROSITE-ProRule" id="PRU00447"/>
    </source>
</evidence>
<protein>
    <recommendedName>
        <fullName evidence="5">CIDE-N domain-containing protein</fullName>
    </recommendedName>
</protein>
<evidence type="ECO:0000256" key="2">
    <source>
        <dbReference type="ARBA" id="ARBA00022801"/>
    </source>
</evidence>
<dbReference type="GO" id="GO:0006915">
    <property type="term" value="P:apoptotic process"/>
    <property type="evidence" value="ECO:0007669"/>
    <property type="project" value="UniProtKB-UniRule"/>
</dbReference>
<dbReference type="GO" id="GO:0008270">
    <property type="term" value="F:zinc ion binding"/>
    <property type="evidence" value="ECO:0007669"/>
    <property type="project" value="InterPro"/>
</dbReference>
<dbReference type="Proteomes" id="UP001066276">
    <property type="component" value="Chromosome 3_1"/>
</dbReference>
<dbReference type="Gene3D" id="3.10.20.10">
    <property type="match status" value="1"/>
</dbReference>
<dbReference type="InterPro" id="IPR036875">
    <property type="entry name" value="Znf_CCHC_sf"/>
</dbReference>
<proteinExistence type="predicted"/>
<dbReference type="GO" id="GO:0016787">
    <property type="term" value="F:hydrolase activity"/>
    <property type="evidence" value="ECO:0007669"/>
    <property type="project" value="UniProtKB-KW"/>
</dbReference>
<dbReference type="SUPFAM" id="SSF54277">
    <property type="entry name" value="CAD &amp; PB1 domains"/>
    <property type="match status" value="1"/>
</dbReference>
<dbReference type="SUPFAM" id="SSF57756">
    <property type="entry name" value="Retrovirus zinc finger-like domains"/>
    <property type="match status" value="1"/>
</dbReference>
<dbReference type="SUPFAM" id="SSF50630">
    <property type="entry name" value="Acid proteases"/>
    <property type="match status" value="1"/>
</dbReference>
<reference evidence="6" key="1">
    <citation type="journal article" date="2022" name="bioRxiv">
        <title>Sequencing and chromosome-scale assembly of the giantPleurodeles waltlgenome.</title>
        <authorList>
            <person name="Brown T."/>
            <person name="Elewa A."/>
            <person name="Iarovenko S."/>
            <person name="Subramanian E."/>
            <person name="Araus A.J."/>
            <person name="Petzold A."/>
            <person name="Susuki M."/>
            <person name="Suzuki K.-i.T."/>
            <person name="Hayashi T."/>
            <person name="Toyoda A."/>
            <person name="Oliveira C."/>
            <person name="Osipova E."/>
            <person name="Leigh N.D."/>
            <person name="Simon A."/>
            <person name="Yun M.H."/>
        </authorList>
    </citation>
    <scope>NUCLEOTIDE SEQUENCE</scope>
    <source>
        <strain evidence="6">20211129_DDA</strain>
        <tissue evidence="6">Liver</tissue>
    </source>
</reference>
<dbReference type="SMART" id="SM00266">
    <property type="entry name" value="CAD"/>
    <property type="match status" value="1"/>
</dbReference>
<name>A0AAV7U8P5_PLEWA</name>
<keyword evidence="1 3" id="KW-0053">Apoptosis</keyword>
<dbReference type="AlphaFoldDB" id="A0AAV7U8P5"/>
<dbReference type="InterPro" id="IPR003508">
    <property type="entry name" value="CIDE-N_dom"/>
</dbReference>
<keyword evidence="2" id="KW-0378">Hydrolase</keyword>
<dbReference type="InterPro" id="IPR021109">
    <property type="entry name" value="Peptidase_aspartic_dom_sf"/>
</dbReference>
<dbReference type="GO" id="GO:0003676">
    <property type="term" value="F:nucleic acid binding"/>
    <property type="evidence" value="ECO:0007669"/>
    <property type="project" value="InterPro"/>
</dbReference>
<feature type="region of interest" description="Disordered" evidence="4">
    <location>
        <begin position="234"/>
        <end position="262"/>
    </location>
</feature>
<dbReference type="PROSITE" id="PS51135">
    <property type="entry name" value="CIDE_N"/>
    <property type="match status" value="1"/>
</dbReference>
<feature type="domain" description="CIDE-N" evidence="5">
    <location>
        <begin position="518"/>
        <end position="594"/>
    </location>
</feature>
<dbReference type="SMART" id="SM00343">
    <property type="entry name" value="ZnF_C2HC"/>
    <property type="match status" value="2"/>
</dbReference>
<dbReference type="GO" id="GO:0042981">
    <property type="term" value="P:regulation of apoptotic process"/>
    <property type="evidence" value="ECO:0007669"/>
    <property type="project" value="TreeGrafter"/>
</dbReference>
<dbReference type="PANTHER" id="PTHR12306:SF10">
    <property type="entry name" value="LIPID TRANSFERASE CIDEB"/>
    <property type="match status" value="1"/>
</dbReference>
<organism evidence="6 7">
    <name type="scientific">Pleurodeles waltl</name>
    <name type="common">Iberian ribbed newt</name>
    <dbReference type="NCBI Taxonomy" id="8319"/>
    <lineage>
        <taxon>Eukaryota</taxon>
        <taxon>Metazoa</taxon>
        <taxon>Chordata</taxon>
        <taxon>Craniata</taxon>
        <taxon>Vertebrata</taxon>
        <taxon>Euteleostomi</taxon>
        <taxon>Amphibia</taxon>
        <taxon>Batrachia</taxon>
        <taxon>Caudata</taxon>
        <taxon>Salamandroidea</taxon>
        <taxon>Salamandridae</taxon>
        <taxon>Pleurodelinae</taxon>
        <taxon>Pleurodeles</taxon>
    </lineage>
</organism>
<dbReference type="InterPro" id="IPR018061">
    <property type="entry name" value="Retropepsins"/>
</dbReference>
<evidence type="ECO:0000313" key="7">
    <source>
        <dbReference type="Proteomes" id="UP001066276"/>
    </source>
</evidence>
<dbReference type="Gene3D" id="2.40.70.10">
    <property type="entry name" value="Acid Proteases"/>
    <property type="match status" value="1"/>
</dbReference>
<comment type="caution">
    <text evidence="6">The sequence shown here is derived from an EMBL/GenBank/DDBJ whole genome shotgun (WGS) entry which is preliminary data.</text>
</comment>
<evidence type="ECO:0000256" key="1">
    <source>
        <dbReference type="ARBA" id="ARBA00022703"/>
    </source>
</evidence>
<evidence type="ECO:0000256" key="4">
    <source>
        <dbReference type="SAM" id="MobiDB-lite"/>
    </source>
</evidence>
<dbReference type="Pfam" id="PF00077">
    <property type="entry name" value="RVP"/>
    <property type="match status" value="1"/>
</dbReference>